<protein>
    <submittedName>
        <fullName evidence="4">Imidazoleglycerol-phosphate dehydratase like protein</fullName>
    </submittedName>
</protein>
<dbReference type="InterPro" id="IPR020568">
    <property type="entry name" value="Ribosomal_Su5_D2-typ_SF"/>
</dbReference>
<dbReference type="EMBL" id="BQXS01007442">
    <property type="protein sequence ID" value="GKT27754.1"/>
    <property type="molecule type" value="Genomic_DNA"/>
</dbReference>
<evidence type="ECO:0000256" key="3">
    <source>
        <dbReference type="ARBA" id="ARBA00023239"/>
    </source>
</evidence>
<proteinExistence type="predicted"/>
<evidence type="ECO:0000256" key="1">
    <source>
        <dbReference type="ARBA" id="ARBA00022605"/>
    </source>
</evidence>
<organism evidence="4 5">
    <name type="scientific">Aduncisulcus paluster</name>
    <dbReference type="NCBI Taxonomy" id="2918883"/>
    <lineage>
        <taxon>Eukaryota</taxon>
        <taxon>Metamonada</taxon>
        <taxon>Carpediemonas-like organisms</taxon>
        <taxon>Aduncisulcus</taxon>
    </lineage>
</organism>
<dbReference type="PANTHER" id="PTHR23133:SF2">
    <property type="entry name" value="IMIDAZOLEGLYCEROL-PHOSPHATE DEHYDRATASE"/>
    <property type="match status" value="1"/>
</dbReference>
<keyword evidence="3" id="KW-0456">Lyase</keyword>
<reference evidence="4" key="1">
    <citation type="submission" date="2022-03" db="EMBL/GenBank/DDBJ databases">
        <title>Draft genome sequence of Aduncisulcus paluster, a free-living microaerophilic Fornicata.</title>
        <authorList>
            <person name="Yuyama I."/>
            <person name="Kume K."/>
            <person name="Tamura T."/>
            <person name="Inagaki Y."/>
            <person name="Hashimoto T."/>
        </authorList>
    </citation>
    <scope>NUCLEOTIDE SEQUENCE</scope>
    <source>
        <strain evidence="4">NY0171</strain>
    </source>
</reference>
<evidence type="ECO:0000256" key="2">
    <source>
        <dbReference type="ARBA" id="ARBA00023102"/>
    </source>
</evidence>
<keyword evidence="5" id="KW-1185">Reference proteome</keyword>
<feature type="non-terminal residue" evidence="4">
    <location>
        <position position="1"/>
    </location>
</feature>
<evidence type="ECO:0000313" key="4">
    <source>
        <dbReference type="EMBL" id="GKT27754.1"/>
    </source>
</evidence>
<gene>
    <name evidence="4" type="ORF">ADUPG1_004779</name>
</gene>
<name>A0ABQ5K8F9_9EUKA</name>
<sequence length="55" mass="5905">ARACEATLHIKTLEAGNAHHTLEGVFKGFARTIKEAIRIVDTSDTARIPSTKGSL</sequence>
<keyword evidence="2" id="KW-0368">Histidine biosynthesis</keyword>
<evidence type="ECO:0000313" key="5">
    <source>
        <dbReference type="Proteomes" id="UP001057375"/>
    </source>
</evidence>
<dbReference type="Gene3D" id="3.30.230.40">
    <property type="entry name" value="Imidazole glycerol phosphate dehydratase, domain 1"/>
    <property type="match status" value="1"/>
</dbReference>
<dbReference type="PANTHER" id="PTHR23133">
    <property type="entry name" value="IMIDAZOLEGLYCEROL-PHOSPHATE DEHYDRATASE HIS7"/>
    <property type="match status" value="1"/>
</dbReference>
<comment type="caution">
    <text evidence="4">The sequence shown here is derived from an EMBL/GenBank/DDBJ whole genome shotgun (WGS) entry which is preliminary data.</text>
</comment>
<accession>A0ABQ5K8F9</accession>
<dbReference type="InterPro" id="IPR038494">
    <property type="entry name" value="IGPD_sf"/>
</dbReference>
<dbReference type="InterPro" id="IPR000807">
    <property type="entry name" value="ImidazoleglycerolP_deHydtase"/>
</dbReference>
<keyword evidence="1" id="KW-0028">Amino-acid biosynthesis</keyword>
<dbReference type="Proteomes" id="UP001057375">
    <property type="component" value="Unassembled WGS sequence"/>
</dbReference>
<dbReference type="SUPFAM" id="SSF54211">
    <property type="entry name" value="Ribosomal protein S5 domain 2-like"/>
    <property type="match status" value="1"/>
</dbReference>